<organism evidence="1 2">
    <name type="scientific">Penicillium cosmopolitanum</name>
    <dbReference type="NCBI Taxonomy" id="1131564"/>
    <lineage>
        <taxon>Eukaryota</taxon>
        <taxon>Fungi</taxon>
        <taxon>Dikarya</taxon>
        <taxon>Ascomycota</taxon>
        <taxon>Pezizomycotina</taxon>
        <taxon>Eurotiomycetes</taxon>
        <taxon>Eurotiomycetidae</taxon>
        <taxon>Eurotiales</taxon>
        <taxon>Aspergillaceae</taxon>
        <taxon>Penicillium</taxon>
    </lineage>
</organism>
<evidence type="ECO:0000313" key="2">
    <source>
        <dbReference type="Proteomes" id="UP001147747"/>
    </source>
</evidence>
<dbReference type="Proteomes" id="UP001147747">
    <property type="component" value="Unassembled WGS sequence"/>
</dbReference>
<dbReference type="EMBL" id="JAPZBU010000008">
    <property type="protein sequence ID" value="KAJ5392263.1"/>
    <property type="molecule type" value="Genomic_DNA"/>
</dbReference>
<accession>A0A9W9VZJ3</accession>
<reference evidence="1" key="1">
    <citation type="submission" date="2022-12" db="EMBL/GenBank/DDBJ databases">
        <authorList>
            <person name="Petersen C."/>
        </authorList>
    </citation>
    <scope>NUCLEOTIDE SEQUENCE</scope>
    <source>
        <strain evidence="1">IBT 29677</strain>
    </source>
</reference>
<sequence>MSDKTGPAWGRLAIEQYFMVDFYRDLSLWYLANSTTLNWDSSSTETPDQQRCRLVTEFLSINILPLDLFHIPERLPVHTSLGSLRLPTAEEIDIILRPYRSEELRWHAMNAYTDEICPHLLRTYYSAEDQRAKDDAQMEKWIYSETFCEEAEWAVLDNENLFNFGPGPEDWCQIYDILPELAGPLSTENFLPYNGKISVKRCLEPTDFKEMHSYFRRDLASMKKEDPEAWHRDPNSVIESAGMGLQRMASSTYILIADEEAFRSGSLLVLYLDGLRRVVRGGRIDEEHDIANIVGIWMCTADLMEHSTISERYLVDGDLGRELYQLNEELLGDL</sequence>
<comment type="caution">
    <text evidence="1">The sequence shown here is derived from an EMBL/GenBank/DDBJ whole genome shotgun (WGS) entry which is preliminary data.</text>
</comment>
<evidence type="ECO:0000313" key="1">
    <source>
        <dbReference type="EMBL" id="KAJ5392263.1"/>
    </source>
</evidence>
<reference evidence="1" key="2">
    <citation type="journal article" date="2023" name="IMA Fungus">
        <title>Comparative genomic study of the Penicillium genus elucidates a diverse pangenome and 15 lateral gene transfer events.</title>
        <authorList>
            <person name="Petersen C."/>
            <person name="Sorensen T."/>
            <person name="Nielsen M.R."/>
            <person name="Sondergaard T.E."/>
            <person name="Sorensen J.L."/>
            <person name="Fitzpatrick D.A."/>
            <person name="Frisvad J.C."/>
            <person name="Nielsen K.L."/>
        </authorList>
    </citation>
    <scope>NUCLEOTIDE SEQUENCE</scope>
    <source>
        <strain evidence="1">IBT 29677</strain>
    </source>
</reference>
<name>A0A9W9VZJ3_9EURO</name>
<proteinExistence type="predicted"/>
<dbReference type="AlphaFoldDB" id="A0A9W9VZJ3"/>
<dbReference type="OrthoDB" id="4364812at2759"/>
<dbReference type="RefSeq" id="XP_056487941.1">
    <property type="nucleotide sequence ID" value="XM_056632390.1"/>
</dbReference>
<protein>
    <submittedName>
        <fullName evidence="1">Uncharacterized protein</fullName>
    </submittedName>
</protein>
<dbReference type="GeneID" id="81371370"/>
<keyword evidence="2" id="KW-1185">Reference proteome</keyword>
<gene>
    <name evidence="1" type="ORF">N7509_007753</name>
</gene>